<dbReference type="Pfam" id="PF08031">
    <property type="entry name" value="BBE"/>
    <property type="match status" value="1"/>
</dbReference>
<proteinExistence type="inferred from homology"/>
<name>A0A319CE18_9EURO</name>
<dbReference type="EMBL" id="KZ821694">
    <property type="protein sequence ID" value="PYH82700.1"/>
    <property type="molecule type" value="Genomic_DNA"/>
</dbReference>
<dbReference type="PANTHER" id="PTHR13878:SF91">
    <property type="entry name" value="FAD BINDING DOMAIN PROTEIN (AFU_ORTHOLOGUE AFUA_6G12070)-RELATED"/>
    <property type="match status" value="1"/>
</dbReference>
<dbReference type="VEuPathDB" id="FungiDB:BO82DRAFT_413419"/>
<reference evidence="5 6" key="1">
    <citation type="submission" date="2016-12" db="EMBL/GenBank/DDBJ databases">
        <title>The genomes of Aspergillus section Nigri reveals drivers in fungal speciation.</title>
        <authorList>
            <consortium name="DOE Joint Genome Institute"/>
            <person name="Vesth T.C."/>
            <person name="Nybo J."/>
            <person name="Theobald S."/>
            <person name="Brandl J."/>
            <person name="Frisvad J.C."/>
            <person name="Nielsen K.F."/>
            <person name="Lyhne E.K."/>
            <person name="Kogle M.E."/>
            <person name="Kuo A."/>
            <person name="Riley R."/>
            <person name="Clum A."/>
            <person name="Nolan M."/>
            <person name="Lipzen A."/>
            <person name="Salamov A."/>
            <person name="Henrissat B."/>
            <person name="Wiebenga A."/>
            <person name="De Vries R.P."/>
            <person name="Grigoriev I.V."/>
            <person name="Mortensen U.H."/>
            <person name="Andersen M.R."/>
            <person name="Baker S.E."/>
        </authorList>
    </citation>
    <scope>NUCLEOTIDE SEQUENCE [LARGE SCALE GENOMIC DNA]</scope>
    <source>
        <strain evidence="5 6">CBS 121591</strain>
    </source>
</reference>
<feature type="chain" id="PRO_5016344406" evidence="3">
    <location>
        <begin position="18"/>
        <end position="593"/>
    </location>
</feature>
<dbReference type="GO" id="GO:0071949">
    <property type="term" value="F:FAD binding"/>
    <property type="evidence" value="ECO:0007669"/>
    <property type="project" value="InterPro"/>
</dbReference>
<dbReference type="GeneID" id="37142619"/>
<organism evidence="5 6">
    <name type="scientific">Aspergillus uvarum CBS 121591</name>
    <dbReference type="NCBI Taxonomy" id="1448315"/>
    <lineage>
        <taxon>Eukaryota</taxon>
        <taxon>Fungi</taxon>
        <taxon>Dikarya</taxon>
        <taxon>Ascomycota</taxon>
        <taxon>Pezizomycotina</taxon>
        <taxon>Eurotiomycetes</taxon>
        <taxon>Eurotiomycetidae</taxon>
        <taxon>Eurotiales</taxon>
        <taxon>Aspergillaceae</taxon>
        <taxon>Aspergillus</taxon>
        <taxon>Aspergillus subgen. Circumdati</taxon>
    </lineage>
</organism>
<keyword evidence="6" id="KW-1185">Reference proteome</keyword>
<dbReference type="InterPro" id="IPR012951">
    <property type="entry name" value="BBE"/>
</dbReference>
<dbReference type="InterPro" id="IPR006094">
    <property type="entry name" value="Oxid_FAD_bind_N"/>
</dbReference>
<feature type="signal peptide" evidence="3">
    <location>
        <begin position="1"/>
        <end position="17"/>
    </location>
</feature>
<evidence type="ECO:0000256" key="2">
    <source>
        <dbReference type="ARBA" id="ARBA00023002"/>
    </source>
</evidence>
<keyword evidence="3" id="KW-0732">Signal</keyword>
<dbReference type="InterPro" id="IPR016166">
    <property type="entry name" value="FAD-bd_PCMH"/>
</dbReference>
<dbReference type="SUPFAM" id="SSF56176">
    <property type="entry name" value="FAD-binding/transporter-associated domain-like"/>
    <property type="match status" value="1"/>
</dbReference>
<evidence type="ECO:0000313" key="6">
    <source>
        <dbReference type="Proteomes" id="UP000248340"/>
    </source>
</evidence>
<dbReference type="Proteomes" id="UP000248340">
    <property type="component" value="Unassembled WGS sequence"/>
</dbReference>
<evidence type="ECO:0000313" key="5">
    <source>
        <dbReference type="EMBL" id="PYH82700.1"/>
    </source>
</evidence>
<evidence type="ECO:0000259" key="4">
    <source>
        <dbReference type="PROSITE" id="PS51387"/>
    </source>
</evidence>
<dbReference type="InterPro" id="IPR036318">
    <property type="entry name" value="FAD-bd_PCMH-like_sf"/>
</dbReference>
<dbReference type="Gene3D" id="3.30.465.10">
    <property type="match status" value="2"/>
</dbReference>
<dbReference type="STRING" id="1448315.A0A319CE18"/>
<protein>
    <submittedName>
        <fullName evidence="5">FAD-binding domain-containing protein</fullName>
    </submittedName>
</protein>
<comment type="similarity">
    <text evidence="1">Belongs to the oxygen-dependent FAD-linked oxidoreductase family.</text>
</comment>
<feature type="domain" description="FAD-binding PCMH-type" evidence="4">
    <location>
        <begin position="120"/>
        <end position="299"/>
    </location>
</feature>
<dbReference type="OrthoDB" id="9983560at2759"/>
<dbReference type="InterPro" id="IPR016169">
    <property type="entry name" value="FAD-bd_PCMH_sub2"/>
</dbReference>
<dbReference type="GO" id="GO:0016491">
    <property type="term" value="F:oxidoreductase activity"/>
    <property type="evidence" value="ECO:0007669"/>
    <property type="project" value="UniProtKB-KW"/>
</dbReference>
<dbReference type="PANTHER" id="PTHR13878">
    <property type="entry name" value="GULONOLACTONE OXIDASE"/>
    <property type="match status" value="1"/>
</dbReference>
<evidence type="ECO:0000256" key="1">
    <source>
        <dbReference type="ARBA" id="ARBA00005466"/>
    </source>
</evidence>
<keyword evidence="2" id="KW-0560">Oxidoreductase</keyword>
<dbReference type="RefSeq" id="XP_025492900.1">
    <property type="nucleotide sequence ID" value="XM_025639877.1"/>
</dbReference>
<dbReference type="Pfam" id="PF01565">
    <property type="entry name" value="FAD_binding_4"/>
    <property type="match status" value="1"/>
</dbReference>
<dbReference type="InterPro" id="IPR050432">
    <property type="entry name" value="FAD-linked_Oxidoreductases_BP"/>
</dbReference>
<gene>
    <name evidence="5" type="ORF">BO82DRAFT_413419</name>
</gene>
<evidence type="ECO:0000256" key="3">
    <source>
        <dbReference type="SAM" id="SignalP"/>
    </source>
</evidence>
<sequence>MQPILWTVLLGLAAVHSATIPRSAPNASCRAIPGDASWPSLEKWHVLNRTVHGRLIATIPLPSVCHSEPFGNYDAEACSAMKTAWLGDTTFLNHPAEVMNPYVQNYTCVPFTPASQPCNLGNYASYSINVTDADDVISGVAFARENNIRLVIKNTGHDFMGKSTGTGALSLWTHNLNTTDILPSYSSANYTGPAARLGAGVISGQVYSILGAAGYRILGGTCPTVGLAGGYTSGGGHSLLNGAYGMGADAVLEWEVITAQGEHLVATPYNHTDLYWALSGGGPGTFAVVLSMTTKIFADGPIGSGLLFFNISAANPEPYWSAISDLWQFLPQFVDAGPNTWDFALTATGFEAYAITVPDRNGTQVQNLLQPFLTRLTQRDIPYSFTPTTSPNYHDYFASRFGPGIAGAGPATVQLTSRLIPRAGVQEIMQNQAIIAALRAVVETDPGLSLGCHALNVKNIPHPDNAVLPAWRDAIATCNIVSYWDWNVSPTQMQARKAQLVDTLIPGLERATPGAGTYLNEIDAQWKGDWEAELYGRNYPRLLEVKAKYDPGHVFYAKTAVGSAAWEVDAEGRLCRVLVGGTLESIPNSERMP</sequence>
<dbReference type="PROSITE" id="PS51387">
    <property type="entry name" value="FAD_PCMH"/>
    <property type="match status" value="1"/>
</dbReference>
<dbReference type="AlphaFoldDB" id="A0A319CE18"/>
<accession>A0A319CE18</accession>